<dbReference type="Proteomes" id="UP001321475">
    <property type="component" value="Chromosome"/>
</dbReference>
<feature type="chain" id="PRO_5046057825" description="Chitin-binding type-3 domain-containing protein" evidence="6">
    <location>
        <begin position="20"/>
        <end position="570"/>
    </location>
</feature>
<dbReference type="SUPFAM" id="SSF75005">
    <property type="entry name" value="Arabinanase/levansucrase/invertase"/>
    <property type="match status" value="1"/>
</dbReference>
<evidence type="ECO:0000256" key="1">
    <source>
        <dbReference type="ARBA" id="ARBA00009865"/>
    </source>
</evidence>
<dbReference type="Pfam" id="PF04616">
    <property type="entry name" value="Glyco_hydro_43"/>
    <property type="match status" value="1"/>
</dbReference>
<evidence type="ECO:0000256" key="4">
    <source>
        <dbReference type="RuleBase" id="RU361187"/>
    </source>
</evidence>
<dbReference type="SMART" id="SM00495">
    <property type="entry name" value="ChtBD3"/>
    <property type="match status" value="2"/>
</dbReference>
<dbReference type="Gene3D" id="2.115.10.20">
    <property type="entry name" value="Glycosyl hydrolase domain, family 43"/>
    <property type="match status" value="1"/>
</dbReference>
<evidence type="ECO:0000256" key="2">
    <source>
        <dbReference type="ARBA" id="ARBA00022801"/>
    </source>
</evidence>
<organism evidence="8 9">
    <name type="scientific">Paraoerskovia sediminicola</name>
    <dbReference type="NCBI Taxonomy" id="1138587"/>
    <lineage>
        <taxon>Bacteria</taxon>
        <taxon>Bacillati</taxon>
        <taxon>Actinomycetota</taxon>
        <taxon>Actinomycetes</taxon>
        <taxon>Micrococcales</taxon>
        <taxon>Cellulomonadaceae</taxon>
        <taxon>Paraoerskovia</taxon>
    </lineage>
</organism>
<dbReference type="InterPro" id="IPR006710">
    <property type="entry name" value="Glyco_hydro_43"/>
</dbReference>
<dbReference type="InterPro" id="IPR036573">
    <property type="entry name" value="CBM_sf_5/12"/>
</dbReference>
<gene>
    <name evidence="8" type="ORF">GCM10025865_12020</name>
</gene>
<evidence type="ECO:0000313" key="9">
    <source>
        <dbReference type="Proteomes" id="UP001321475"/>
    </source>
</evidence>
<feature type="region of interest" description="Disordered" evidence="5">
    <location>
        <begin position="31"/>
        <end position="51"/>
    </location>
</feature>
<evidence type="ECO:0000256" key="5">
    <source>
        <dbReference type="SAM" id="MobiDB-lite"/>
    </source>
</evidence>
<dbReference type="PANTHER" id="PTHR42812:SF14">
    <property type="entry name" value="SECRETED PROTEIN"/>
    <property type="match status" value="1"/>
</dbReference>
<protein>
    <recommendedName>
        <fullName evidence="7">Chitin-binding type-3 domain-containing protein</fullName>
    </recommendedName>
</protein>
<dbReference type="InterPro" id="IPR051795">
    <property type="entry name" value="Glycosyl_Hydrlase_43"/>
</dbReference>
<keyword evidence="3 4" id="KW-0326">Glycosidase</keyword>
<dbReference type="EMBL" id="AP027729">
    <property type="protein sequence ID" value="BDZ41903.1"/>
    <property type="molecule type" value="Genomic_DNA"/>
</dbReference>
<dbReference type="InterPro" id="IPR023296">
    <property type="entry name" value="Glyco_hydro_beta-prop_sf"/>
</dbReference>
<evidence type="ECO:0000259" key="7">
    <source>
        <dbReference type="SMART" id="SM00495"/>
    </source>
</evidence>
<keyword evidence="2 4" id="KW-0378">Hydrolase</keyword>
<evidence type="ECO:0000256" key="6">
    <source>
        <dbReference type="SAM" id="SignalP"/>
    </source>
</evidence>
<evidence type="ECO:0000256" key="3">
    <source>
        <dbReference type="ARBA" id="ARBA00023295"/>
    </source>
</evidence>
<keyword evidence="9" id="KW-1185">Reference proteome</keyword>
<dbReference type="SUPFAM" id="SSF51055">
    <property type="entry name" value="Carbohydrate binding domain"/>
    <property type="match status" value="2"/>
</dbReference>
<dbReference type="InterPro" id="IPR003610">
    <property type="entry name" value="CBM5/12"/>
</dbReference>
<comment type="similarity">
    <text evidence="1 4">Belongs to the glycosyl hydrolase 43 family.</text>
</comment>
<proteinExistence type="inferred from homology"/>
<feature type="region of interest" description="Disordered" evidence="5">
    <location>
        <begin position="510"/>
        <end position="543"/>
    </location>
</feature>
<name>A0ABM8G1H6_9CELL</name>
<dbReference type="Gene3D" id="2.10.10.20">
    <property type="entry name" value="Carbohydrate-binding module superfamily 5/12"/>
    <property type="match status" value="2"/>
</dbReference>
<feature type="domain" description="Chitin-binding type-3" evidence="7">
    <location>
        <begin position="430"/>
        <end position="474"/>
    </location>
</feature>
<evidence type="ECO:0000313" key="8">
    <source>
        <dbReference type="EMBL" id="BDZ41903.1"/>
    </source>
</evidence>
<keyword evidence="6" id="KW-0732">Signal</keyword>
<sequence>MTVASAVLLVTGLGSAASAADAGTVAPAAQDVADPAESDYPANWPDLEPYGTADGRSELMAREDNSLILDLELRPQDEELGRVWMRDTYVNRFEVDGESLYVATGTTRAEGLDKAAPWNDGLYIWTAPALDGPWTLVDTTGLRPDEPKGKVWSPEFADENTADRTVVADWQTYTNPDDPATRQGQVWAPELQYIDGKWYLVACIGDAGKIVGSFGLVSEGGIEGPYRNIAETVDKPFGDPVRATDQRRYHIDGGMFHEDDDTYLVLHNDYYAKFTDDMEHLETSTDLPTFDQQKYQPEPYIEGATVTKYEGKYYLMHAIWSNTTGTAGDPSWSYLGGTGPKDQYDAVVAVSDSFEGPYSPRYTAGVGAGHNNMFVDDEGAAWMTFFRNLNKGFWSDPSVIEDSAVPGVVRLEWTGPEGDRLYAQRPQADAPLYDPMATYTEGDRVTYEGRTFEAQWWVRGQTPGASPWGGWSEVGSPSTCGTQWTTSAVYDEGDVVAHDGSRWRASWWTRNQEPARPRTGRGCRKGPADRLAGHLSGPLSGDRLGARALGVRAPRRAACELSGGAVPRAG</sequence>
<feature type="domain" description="Chitin-binding type-3" evidence="7">
    <location>
        <begin position="481"/>
        <end position="526"/>
    </location>
</feature>
<reference evidence="9" key="1">
    <citation type="journal article" date="2019" name="Int. J. Syst. Evol. Microbiol.">
        <title>The Global Catalogue of Microorganisms (GCM) 10K type strain sequencing project: providing services to taxonomists for standard genome sequencing and annotation.</title>
        <authorList>
            <consortium name="The Broad Institute Genomics Platform"/>
            <consortium name="The Broad Institute Genome Sequencing Center for Infectious Disease"/>
            <person name="Wu L."/>
            <person name="Ma J."/>
        </authorList>
    </citation>
    <scope>NUCLEOTIDE SEQUENCE [LARGE SCALE GENOMIC DNA]</scope>
    <source>
        <strain evidence="9">NBRC 108565</strain>
    </source>
</reference>
<feature type="signal peptide" evidence="6">
    <location>
        <begin position="1"/>
        <end position="19"/>
    </location>
</feature>
<dbReference type="Pfam" id="PF02839">
    <property type="entry name" value="CBM_5_12"/>
    <property type="match status" value="2"/>
</dbReference>
<dbReference type="PANTHER" id="PTHR42812">
    <property type="entry name" value="BETA-XYLOSIDASE"/>
    <property type="match status" value="1"/>
</dbReference>
<dbReference type="CDD" id="cd12215">
    <property type="entry name" value="ChiC_BD"/>
    <property type="match status" value="2"/>
</dbReference>
<accession>A0ABM8G1H6</accession>
<dbReference type="RefSeq" id="WP_286218977.1">
    <property type="nucleotide sequence ID" value="NZ_AP027729.1"/>
</dbReference>